<evidence type="ECO:0000313" key="6">
    <source>
        <dbReference type="EMBL" id="RKQ31394.1"/>
    </source>
</evidence>
<dbReference type="OrthoDB" id="9804819at2"/>
<dbReference type="Pfam" id="PF13732">
    <property type="entry name" value="DrrA1-3_C"/>
    <property type="match status" value="1"/>
</dbReference>
<dbReference type="EMBL" id="RBZP01000013">
    <property type="protein sequence ID" value="RKQ31394.1"/>
    <property type="molecule type" value="Genomic_DNA"/>
</dbReference>
<comment type="similarity">
    <text evidence="1">Belongs to the ABC transporter superfamily.</text>
</comment>
<accession>A0A494ZXU4</accession>
<keyword evidence="2" id="KW-0813">Transport</keyword>
<protein>
    <submittedName>
        <fullName evidence="6">ABC transporter ATP-binding protein</fullName>
    </submittedName>
</protein>
<name>A0A494ZXU4_9BACI</name>
<gene>
    <name evidence="6" type="ORF">D8M06_14150</name>
</gene>
<comment type="caution">
    <text evidence="6">The sequence shown here is derived from an EMBL/GenBank/DDBJ whole genome shotgun (WGS) entry which is preliminary data.</text>
</comment>
<keyword evidence="7" id="KW-1185">Reference proteome</keyword>
<organism evidence="6 7">
    <name type="scientific">Oceanobacillus halophilus</name>
    <dbReference type="NCBI Taxonomy" id="930130"/>
    <lineage>
        <taxon>Bacteria</taxon>
        <taxon>Bacillati</taxon>
        <taxon>Bacillota</taxon>
        <taxon>Bacilli</taxon>
        <taxon>Bacillales</taxon>
        <taxon>Bacillaceae</taxon>
        <taxon>Oceanobacillus</taxon>
    </lineage>
</organism>
<dbReference type="PANTHER" id="PTHR43335:SF11">
    <property type="entry name" value="ABC TRANSPORTER RELATED"/>
    <property type="match status" value="1"/>
</dbReference>
<dbReference type="InterPro" id="IPR003439">
    <property type="entry name" value="ABC_transporter-like_ATP-bd"/>
</dbReference>
<dbReference type="InterPro" id="IPR017871">
    <property type="entry name" value="ABC_transporter-like_CS"/>
</dbReference>
<evidence type="ECO:0000256" key="1">
    <source>
        <dbReference type="ARBA" id="ARBA00005417"/>
    </source>
</evidence>
<dbReference type="RefSeq" id="WP_121205055.1">
    <property type="nucleotide sequence ID" value="NZ_RBZP01000013.1"/>
</dbReference>
<evidence type="ECO:0000256" key="4">
    <source>
        <dbReference type="ARBA" id="ARBA00022840"/>
    </source>
</evidence>
<evidence type="ECO:0000256" key="2">
    <source>
        <dbReference type="ARBA" id="ARBA00022448"/>
    </source>
</evidence>
<dbReference type="SMART" id="SM00382">
    <property type="entry name" value="AAA"/>
    <property type="match status" value="1"/>
</dbReference>
<keyword evidence="3" id="KW-0547">Nucleotide-binding</keyword>
<proteinExistence type="inferred from homology"/>
<dbReference type="PROSITE" id="PS00211">
    <property type="entry name" value="ABC_TRANSPORTER_1"/>
    <property type="match status" value="1"/>
</dbReference>
<evidence type="ECO:0000313" key="7">
    <source>
        <dbReference type="Proteomes" id="UP000269301"/>
    </source>
</evidence>
<feature type="domain" description="ABC transporter" evidence="5">
    <location>
        <begin position="4"/>
        <end position="229"/>
    </location>
</feature>
<dbReference type="InterPro" id="IPR003593">
    <property type="entry name" value="AAA+_ATPase"/>
</dbReference>
<evidence type="ECO:0000259" key="5">
    <source>
        <dbReference type="PROSITE" id="PS50893"/>
    </source>
</evidence>
<dbReference type="SUPFAM" id="SSF52540">
    <property type="entry name" value="P-loop containing nucleoside triphosphate hydrolases"/>
    <property type="match status" value="1"/>
</dbReference>
<keyword evidence="4 6" id="KW-0067">ATP-binding</keyword>
<dbReference type="PROSITE" id="PS50893">
    <property type="entry name" value="ABC_TRANSPORTER_2"/>
    <property type="match status" value="1"/>
</dbReference>
<reference evidence="6 7" key="1">
    <citation type="journal article" date="2016" name="Int. J. Syst. Evol. Microbiol.">
        <title>Oceanobacillus halophilus sp. nov., a novel moderately halophilic bacterium from a hypersaline lake.</title>
        <authorList>
            <person name="Amoozegar M.A."/>
            <person name="Bagheri M."/>
            <person name="Makhdoumi A."/>
            <person name="Nikou M.M."/>
            <person name="Fazeli S.A.S."/>
            <person name="Schumann P."/>
            <person name="Sproer C."/>
            <person name="Sanchez-Porro C."/>
            <person name="Ventosa A."/>
        </authorList>
    </citation>
    <scope>NUCLEOTIDE SEQUENCE [LARGE SCALE GENOMIC DNA]</scope>
    <source>
        <strain evidence="6 7">DSM 23996</strain>
    </source>
</reference>
<sequence length="305" mass="34432">MTLLKAKDLTKKYEDKTVVNHVNFEFQEGNCIALIGPNGAGKTTILRTLAGLLKPTSGSIIFNGKENQDFRAFIGYLPQYPVFHPWMTGLEFLIYSAQISNFSKKEAKQRAENILHKVGIADAKNKPISKYSGGMKQRLGIAQAIIHKPKLLMLDEPVSSLDPIGRREVLTLMEELKQDMTILFSTHILSDADEVSDELLLLNQGEIVESGSMKGLREKYQTSMIELEFQFDRDSYLEKVQDIPSVNLVKVERNILFVSANDIEKVRNDILTLAAKENWPLMSFQVNRASLEDMFMKVVNQSCNG</sequence>
<dbReference type="InterPro" id="IPR025302">
    <property type="entry name" value="DrrA1/2-like_C"/>
</dbReference>
<evidence type="ECO:0000256" key="3">
    <source>
        <dbReference type="ARBA" id="ARBA00022741"/>
    </source>
</evidence>
<dbReference type="AlphaFoldDB" id="A0A494ZXU4"/>
<dbReference type="Pfam" id="PF00005">
    <property type="entry name" value="ABC_tran"/>
    <property type="match status" value="1"/>
</dbReference>
<dbReference type="GO" id="GO:0016887">
    <property type="term" value="F:ATP hydrolysis activity"/>
    <property type="evidence" value="ECO:0007669"/>
    <property type="project" value="InterPro"/>
</dbReference>
<dbReference type="InterPro" id="IPR027417">
    <property type="entry name" value="P-loop_NTPase"/>
</dbReference>
<dbReference type="PANTHER" id="PTHR43335">
    <property type="entry name" value="ABC TRANSPORTER, ATP-BINDING PROTEIN"/>
    <property type="match status" value="1"/>
</dbReference>
<dbReference type="GO" id="GO:0005524">
    <property type="term" value="F:ATP binding"/>
    <property type="evidence" value="ECO:0007669"/>
    <property type="project" value="UniProtKB-KW"/>
</dbReference>
<dbReference type="Proteomes" id="UP000269301">
    <property type="component" value="Unassembled WGS sequence"/>
</dbReference>
<dbReference type="Gene3D" id="3.40.50.300">
    <property type="entry name" value="P-loop containing nucleotide triphosphate hydrolases"/>
    <property type="match status" value="1"/>
</dbReference>